<feature type="domain" description="Replication factor Mcm10 C-terminal" evidence="12">
    <location>
        <begin position="358"/>
        <end position="697"/>
    </location>
</feature>
<protein>
    <recommendedName>
        <fullName evidence="4">Protein MCM10 homolog</fullName>
    </recommendedName>
</protein>
<dbReference type="InterPro" id="IPR056791">
    <property type="entry name" value="Znf_Mcm10_C"/>
</dbReference>
<keyword evidence="5" id="KW-0235">DNA replication</keyword>
<comment type="subcellular location">
    <subcellularLocation>
        <location evidence="2">Mitochondrion</location>
    </subcellularLocation>
    <subcellularLocation>
        <location evidence="1">Nucleus</location>
    </subcellularLocation>
</comment>
<feature type="region of interest" description="Disordered" evidence="11">
    <location>
        <begin position="424"/>
        <end position="465"/>
    </location>
</feature>
<keyword evidence="8" id="KW-0862">Zinc</keyword>
<dbReference type="Proteomes" id="UP000677228">
    <property type="component" value="Unassembled WGS sequence"/>
</dbReference>
<comment type="similarity">
    <text evidence="3">Belongs to the MCM10 family.</text>
</comment>
<dbReference type="SMART" id="SM01280">
    <property type="entry name" value="Mcm10"/>
    <property type="match status" value="1"/>
</dbReference>
<comment type="caution">
    <text evidence="13">The sequence shown here is derived from an EMBL/GenBank/DDBJ whole genome shotgun (WGS) entry which is preliminary data.</text>
</comment>
<evidence type="ECO:0000256" key="3">
    <source>
        <dbReference type="ARBA" id="ARBA00009679"/>
    </source>
</evidence>
<evidence type="ECO:0000256" key="7">
    <source>
        <dbReference type="ARBA" id="ARBA00022771"/>
    </source>
</evidence>
<evidence type="ECO:0000313" key="13">
    <source>
        <dbReference type="EMBL" id="CAF1121411.1"/>
    </source>
</evidence>
<evidence type="ECO:0000313" key="15">
    <source>
        <dbReference type="Proteomes" id="UP000677228"/>
    </source>
</evidence>
<dbReference type="GO" id="GO:0005739">
    <property type="term" value="C:mitochondrion"/>
    <property type="evidence" value="ECO:0007669"/>
    <property type="project" value="UniProtKB-SubCell"/>
</dbReference>
<evidence type="ECO:0000256" key="10">
    <source>
        <dbReference type="ARBA" id="ARBA00023242"/>
    </source>
</evidence>
<dbReference type="EMBL" id="CAJOBA010017414">
    <property type="protein sequence ID" value="CAF3895602.1"/>
    <property type="molecule type" value="Genomic_DNA"/>
</dbReference>
<dbReference type="GO" id="GO:0003688">
    <property type="term" value="F:DNA replication origin binding"/>
    <property type="evidence" value="ECO:0007669"/>
    <property type="project" value="TreeGrafter"/>
</dbReference>
<feature type="compositionally biased region" description="Basic and acidic residues" evidence="11">
    <location>
        <begin position="429"/>
        <end position="442"/>
    </location>
</feature>
<dbReference type="SUPFAM" id="SSF47694">
    <property type="entry name" value="Cytochrome c oxidase subunit h"/>
    <property type="match status" value="1"/>
</dbReference>
<evidence type="ECO:0000256" key="5">
    <source>
        <dbReference type="ARBA" id="ARBA00022705"/>
    </source>
</evidence>
<sequence length="713" mass="82372">MYRNNTRRQHLREKMTDDSKASRSECWNARDMWWKCLDLYDNCEAKCAKQAELLKMSCSDQLVKFFHERREKILNNKEYRPRKPIDNYLTDFRRTATMSDSEDDCELSRLLKDERELETIETTVDDTIVLPLVTKLRPIPSKTVNDSSIYVDLTTGLRINSLCFTQTEIKSKLSLTKLIRLSQIEQQSQQLPNDWCTLAILANKADIKQAANGSNYSCWRLTDFKTQQQLVTLLVFGDAHKTLWKTTLGSVFLLYNPDVKKGSSLSIHQTKQFCLLGMSPDLGQCKSKTKQGEQCKMYVNRSECEYCTVHAYHLYTHQNKVSSTSRMNLQSTGAFAPKKFLYNQIMDGTCYGGKMYTATTPKHKKSSTAPSTPKSSNERLNDKEKSLLVMLGIEQDPLICVRTENARGMGDTIADIKQIYQTKRMNQSKRIEYDETKRDELPSKLSVSHPLPPSQPTAVSQTNTQNKTAKYVDLSIKPSNEAINTAKQRAIDILKQRLSQKQQNESTTKRNDQSLVLATTTTSNKRSIDSDEINCSKRLKPSSTNENDDENRKQRQRFEDVMNIKSSHANVYDDITLQECFDTLKKKEEIEEKLLKVTERTIKVIVCRLCHYTSYKQSILCKKKQHTVKICDVQQRFFECCDCGQRVFTWNKYPENNCTKCRCTKFNRTSLIRERHGPKLEGEILLLRGEEETFLNSYATYEKLPSVICDTEE</sequence>
<dbReference type="Pfam" id="PF24863">
    <property type="entry name" value="zf-CCCH_Mcm10"/>
    <property type="match status" value="1"/>
</dbReference>
<evidence type="ECO:0000256" key="8">
    <source>
        <dbReference type="ARBA" id="ARBA00022833"/>
    </source>
</evidence>
<feature type="compositionally biased region" description="Polar residues" evidence="11">
    <location>
        <begin position="456"/>
        <end position="465"/>
    </location>
</feature>
<organism evidence="13 15">
    <name type="scientific">Didymodactylos carnosus</name>
    <dbReference type="NCBI Taxonomy" id="1234261"/>
    <lineage>
        <taxon>Eukaryota</taxon>
        <taxon>Metazoa</taxon>
        <taxon>Spiralia</taxon>
        <taxon>Gnathifera</taxon>
        <taxon>Rotifera</taxon>
        <taxon>Eurotatoria</taxon>
        <taxon>Bdelloidea</taxon>
        <taxon>Philodinida</taxon>
        <taxon>Philodinidae</taxon>
        <taxon>Didymodactylos</taxon>
    </lineage>
</organism>
<dbReference type="InterPro" id="IPR015411">
    <property type="entry name" value="Rep_factor_Mcm10_C"/>
</dbReference>
<proteinExistence type="inferred from homology"/>
<keyword evidence="9" id="KW-0496">Mitochondrion</keyword>
<dbReference type="PANTHER" id="PTHR13454:SF11">
    <property type="entry name" value="PROTEIN MCM10 HOMOLOG"/>
    <property type="match status" value="1"/>
</dbReference>
<dbReference type="Pfam" id="PF09332">
    <property type="entry name" value="Mcm10"/>
    <property type="match status" value="1"/>
</dbReference>
<dbReference type="EMBL" id="CAJNOK010010656">
    <property type="protein sequence ID" value="CAF1121411.1"/>
    <property type="molecule type" value="Genomic_DNA"/>
</dbReference>
<keyword evidence="10" id="KW-0539">Nucleus</keyword>
<evidence type="ECO:0000256" key="2">
    <source>
        <dbReference type="ARBA" id="ARBA00004173"/>
    </source>
</evidence>
<dbReference type="PANTHER" id="PTHR13454">
    <property type="entry name" value="PROTEIN MCM10 HOMOLOG"/>
    <property type="match status" value="1"/>
</dbReference>
<keyword evidence="6" id="KW-0479">Metal-binding</keyword>
<dbReference type="GO" id="GO:0008270">
    <property type="term" value="F:zinc ion binding"/>
    <property type="evidence" value="ECO:0007669"/>
    <property type="project" value="UniProtKB-KW"/>
</dbReference>
<dbReference type="Pfam" id="PF22379">
    <property type="entry name" value="OB_MCM10"/>
    <property type="match status" value="1"/>
</dbReference>
<dbReference type="InterPro" id="IPR055065">
    <property type="entry name" value="OB_MCM10"/>
</dbReference>
<feature type="region of interest" description="Disordered" evidence="11">
    <location>
        <begin position="360"/>
        <end position="381"/>
    </location>
</feature>
<dbReference type="Gene3D" id="2.40.50.140">
    <property type="entry name" value="Nucleic acid-binding proteins"/>
    <property type="match status" value="1"/>
</dbReference>
<dbReference type="InterPro" id="IPR036549">
    <property type="entry name" value="CX6/COA6-like_sf"/>
</dbReference>
<dbReference type="InterPro" id="IPR012340">
    <property type="entry name" value="NA-bd_OB-fold"/>
</dbReference>
<dbReference type="GO" id="GO:0043596">
    <property type="term" value="C:nuclear replication fork"/>
    <property type="evidence" value="ECO:0007669"/>
    <property type="project" value="TreeGrafter"/>
</dbReference>
<evidence type="ECO:0000256" key="9">
    <source>
        <dbReference type="ARBA" id="ARBA00023128"/>
    </source>
</evidence>
<accession>A0A8S2E347</accession>
<dbReference type="Pfam" id="PF09329">
    <property type="entry name" value="zf-primase"/>
    <property type="match status" value="1"/>
</dbReference>
<keyword evidence="7" id="KW-0863">Zinc-finger</keyword>
<reference evidence="13" key="1">
    <citation type="submission" date="2021-02" db="EMBL/GenBank/DDBJ databases">
        <authorList>
            <person name="Nowell W R."/>
        </authorList>
    </citation>
    <scope>NUCLEOTIDE SEQUENCE</scope>
</reference>
<gene>
    <name evidence="13" type="ORF">OVA965_LOCUS20198</name>
    <name evidence="14" type="ORF">TMI583_LOCUS20500</name>
</gene>
<evidence type="ECO:0000256" key="11">
    <source>
        <dbReference type="SAM" id="MobiDB-lite"/>
    </source>
</evidence>
<evidence type="ECO:0000259" key="12">
    <source>
        <dbReference type="SMART" id="SM01280"/>
    </source>
</evidence>
<dbReference type="InterPro" id="IPR040184">
    <property type="entry name" value="Mcm10"/>
</dbReference>
<dbReference type="AlphaFoldDB" id="A0A8S2E347"/>
<dbReference type="Gene3D" id="1.10.10.140">
    <property type="entry name" value="Cytochrome c oxidase, subunit VIb"/>
    <property type="match status" value="1"/>
</dbReference>
<dbReference type="Proteomes" id="UP000682733">
    <property type="component" value="Unassembled WGS sequence"/>
</dbReference>
<dbReference type="GO" id="GO:0006270">
    <property type="term" value="P:DNA replication initiation"/>
    <property type="evidence" value="ECO:0007669"/>
    <property type="project" value="InterPro"/>
</dbReference>
<dbReference type="InterPro" id="IPR015408">
    <property type="entry name" value="Znf_Mcm10/DnaG"/>
</dbReference>
<name>A0A8S2E347_9BILA</name>
<evidence type="ECO:0000256" key="1">
    <source>
        <dbReference type="ARBA" id="ARBA00004123"/>
    </source>
</evidence>
<evidence type="ECO:0000256" key="4">
    <source>
        <dbReference type="ARBA" id="ARBA00017770"/>
    </source>
</evidence>
<feature type="region of interest" description="Disordered" evidence="11">
    <location>
        <begin position="527"/>
        <end position="554"/>
    </location>
</feature>
<evidence type="ECO:0000256" key="6">
    <source>
        <dbReference type="ARBA" id="ARBA00022723"/>
    </source>
</evidence>
<feature type="region of interest" description="Disordered" evidence="11">
    <location>
        <begin position="499"/>
        <end position="518"/>
    </location>
</feature>
<dbReference type="GO" id="GO:0003697">
    <property type="term" value="F:single-stranded DNA binding"/>
    <property type="evidence" value="ECO:0007669"/>
    <property type="project" value="InterPro"/>
</dbReference>
<evidence type="ECO:0000313" key="14">
    <source>
        <dbReference type="EMBL" id="CAF3895602.1"/>
    </source>
</evidence>